<protein>
    <submittedName>
        <fullName evidence="3">Transcriptional regulator</fullName>
    </submittedName>
</protein>
<dbReference type="Gene3D" id="1.10.238.160">
    <property type="match status" value="1"/>
</dbReference>
<dbReference type="InterPro" id="IPR010260">
    <property type="entry name" value="AlpA"/>
</dbReference>
<dbReference type="AlphaFoldDB" id="A0A2N5CL48"/>
<dbReference type="Proteomes" id="UP000234483">
    <property type="component" value="Unassembled WGS sequence"/>
</dbReference>
<feature type="compositionally biased region" description="Basic and acidic residues" evidence="1">
    <location>
        <begin position="78"/>
        <end position="89"/>
    </location>
</feature>
<keyword evidence="5" id="KW-1185">Reference proteome</keyword>
<name>A0A2N5CL48_9CAUL</name>
<dbReference type="EMBL" id="PJRQ01000052">
    <property type="protein sequence ID" value="PLR06440.1"/>
    <property type="molecule type" value="Genomic_DNA"/>
</dbReference>
<feature type="compositionally biased region" description="Low complexity" evidence="1">
    <location>
        <begin position="1"/>
        <end position="15"/>
    </location>
</feature>
<dbReference type="EMBL" id="CP026100">
    <property type="protein sequence ID" value="AYV48280.1"/>
    <property type="molecule type" value="Genomic_DNA"/>
</dbReference>
<dbReference type="OrthoDB" id="1525365at2"/>
<evidence type="ECO:0000313" key="3">
    <source>
        <dbReference type="EMBL" id="PLR06440.1"/>
    </source>
</evidence>
<proteinExistence type="predicted"/>
<evidence type="ECO:0000313" key="4">
    <source>
        <dbReference type="Proteomes" id="UP000234483"/>
    </source>
</evidence>
<dbReference type="RefSeq" id="WP_101715619.1">
    <property type="nucleotide sequence ID" value="NZ_CP026100.1"/>
</dbReference>
<sequence>MSDPAPAAQANAQPNSPIRPIRRAELRKLVPLADSTIYDLEQRGDFPRRFALTRRCVVWDRGEVEIWLAKRKANPIAEGERTPGPDVRLRRSRPVAGPSAPARRGRTT</sequence>
<feature type="region of interest" description="Disordered" evidence="1">
    <location>
        <begin position="1"/>
        <end position="20"/>
    </location>
</feature>
<reference evidence="3 4" key="1">
    <citation type="submission" date="2017-12" db="EMBL/GenBank/DDBJ databases">
        <title>The genome sequence of Caulobacter flavus CGMCC1 15093.</title>
        <authorList>
            <person name="Gao J."/>
            <person name="Mao X."/>
            <person name="Sun J."/>
        </authorList>
    </citation>
    <scope>NUCLEOTIDE SEQUENCE [LARGE SCALE GENOMIC DNA]</scope>
    <source>
        <strain evidence="3 4">CGMCC1 15093</strain>
    </source>
</reference>
<dbReference type="KEGG" id="cfh:C1707_19550"/>
<accession>A0A2N5CL48</accession>
<dbReference type="Proteomes" id="UP000281192">
    <property type="component" value="Chromosome"/>
</dbReference>
<dbReference type="Pfam" id="PF05930">
    <property type="entry name" value="Phage_AlpA"/>
    <property type="match status" value="1"/>
</dbReference>
<organism evidence="3 4">
    <name type="scientific">Caulobacter flavus</name>
    <dbReference type="NCBI Taxonomy" id="1679497"/>
    <lineage>
        <taxon>Bacteria</taxon>
        <taxon>Pseudomonadati</taxon>
        <taxon>Pseudomonadota</taxon>
        <taxon>Alphaproteobacteria</taxon>
        <taxon>Caulobacterales</taxon>
        <taxon>Caulobacteraceae</taxon>
        <taxon>Caulobacter</taxon>
    </lineage>
</organism>
<feature type="region of interest" description="Disordered" evidence="1">
    <location>
        <begin position="72"/>
        <end position="108"/>
    </location>
</feature>
<reference evidence="2 5" key="2">
    <citation type="submission" date="2018-01" db="EMBL/GenBank/DDBJ databases">
        <title>Complete genome sequence of Caulobacter flavus RHGG3.</title>
        <authorList>
            <person name="Yang E."/>
        </authorList>
    </citation>
    <scope>NUCLEOTIDE SEQUENCE [LARGE SCALE GENOMIC DNA]</scope>
    <source>
        <strain evidence="2 5">RHGG3</strain>
    </source>
</reference>
<evidence type="ECO:0000313" key="5">
    <source>
        <dbReference type="Proteomes" id="UP000281192"/>
    </source>
</evidence>
<gene>
    <name evidence="2" type="ORF">C1707_19550</name>
    <name evidence="3" type="ORF">CFHF_24920</name>
</gene>
<evidence type="ECO:0000313" key="2">
    <source>
        <dbReference type="EMBL" id="AYV48280.1"/>
    </source>
</evidence>
<evidence type="ECO:0000256" key="1">
    <source>
        <dbReference type="SAM" id="MobiDB-lite"/>
    </source>
</evidence>